<evidence type="ECO:0000313" key="2">
    <source>
        <dbReference type="Proteomes" id="UP000198393"/>
    </source>
</evidence>
<dbReference type="EMBL" id="FZPD01000003">
    <property type="protein sequence ID" value="SNS93005.1"/>
    <property type="molecule type" value="Genomic_DNA"/>
</dbReference>
<organism evidence="1 2">
    <name type="scientific">Ekhidna lutea</name>
    <dbReference type="NCBI Taxonomy" id="447679"/>
    <lineage>
        <taxon>Bacteria</taxon>
        <taxon>Pseudomonadati</taxon>
        <taxon>Bacteroidota</taxon>
        <taxon>Cytophagia</taxon>
        <taxon>Cytophagales</taxon>
        <taxon>Reichenbachiellaceae</taxon>
        <taxon>Ekhidna</taxon>
    </lineage>
</organism>
<keyword evidence="2" id="KW-1185">Reference proteome</keyword>
<dbReference type="InterPro" id="IPR032466">
    <property type="entry name" value="Metal_Hydrolase"/>
</dbReference>
<sequence length="535" mass="61442">MKKYADLHCHPHSRAFHWMRHTKNERKPSRFNPWNIVLSNFKKQQEGKRAFSYSQCDPVKLWNGQTKLVFASLYPFEKGFFQGGELEQSKVIRILDVLSTSGLGFLNPIKWAQAAFAFITGAPTALKIARVFLQSLLMRMPLRRIKYFISGNYDYYEELILERDFLLSNSGEVVRNNVYIPGFRRLIKSARKLRKKYPESLDATGKYVICSEYNEVKSVLDNDEIAMVLTIEGLHALGTDTNLEKVLERVDEIKQWDTPAFFITFAHHFNNFLGGHAHSIPNSLSILSDQTDGMNGGMQPIGEEVVRILLGLNESLEKDESLGRRILIDLKHSSALSRKWYYQNIVAPCIAKGDTIPVILSHMGFSGWGTLEESINYANLENDHELKDGFYPWNINACGEDVVWAAKTGGLIGLNFDQRILGDKKDKIRSIDLLWDNLKAMVEVILDSDELSEEQKSICWSYFTLGTDFEGYIDPTQDYSNSLLFDDFEQDLLDKLRLLQELDGAKYHLNSQVETDEAARMIFFENAHQFLKKHF</sequence>
<dbReference type="SUPFAM" id="SSF51556">
    <property type="entry name" value="Metallo-dependent hydrolases"/>
    <property type="match status" value="1"/>
</dbReference>
<dbReference type="AlphaFoldDB" id="A0A239IHG9"/>
<protein>
    <submittedName>
        <fullName evidence="1">Zn-dependent dipeptidase, dipeptidase homolog</fullName>
    </submittedName>
</protein>
<reference evidence="1 2" key="1">
    <citation type="submission" date="2017-06" db="EMBL/GenBank/DDBJ databases">
        <authorList>
            <person name="Kim H.J."/>
            <person name="Triplett B.A."/>
        </authorList>
    </citation>
    <scope>NUCLEOTIDE SEQUENCE [LARGE SCALE GENOMIC DNA]</scope>
    <source>
        <strain evidence="1 2">DSM 19307</strain>
    </source>
</reference>
<accession>A0A239IHG9</accession>
<gene>
    <name evidence="1" type="ORF">SAMN05421640_1669</name>
</gene>
<name>A0A239IHG9_EKHLU</name>
<dbReference type="Gene3D" id="3.20.20.140">
    <property type="entry name" value="Metal-dependent hydrolases"/>
    <property type="match status" value="1"/>
</dbReference>
<proteinExistence type="predicted"/>
<dbReference type="OrthoDB" id="611177at2"/>
<dbReference type="RefSeq" id="WP_144017369.1">
    <property type="nucleotide sequence ID" value="NZ_FZPD01000003.1"/>
</dbReference>
<dbReference type="Proteomes" id="UP000198393">
    <property type="component" value="Unassembled WGS sequence"/>
</dbReference>
<evidence type="ECO:0000313" key="1">
    <source>
        <dbReference type="EMBL" id="SNS93005.1"/>
    </source>
</evidence>